<dbReference type="RefSeq" id="WP_146483095.1">
    <property type="nucleotide sequence ID" value="NZ_CP042266.1"/>
</dbReference>
<dbReference type="EMBL" id="CP042266">
    <property type="protein sequence ID" value="QDY79812.1"/>
    <property type="molecule type" value="Genomic_DNA"/>
</dbReference>
<accession>A0A5B8IMI7</accession>
<reference evidence="1 2" key="1">
    <citation type="submission" date="2019-07" db="EMBL/GenBank/DDBJ databases">
        <authorList>
            <person name="Zhu P."/>
        </authorList>
    </citation>
    <scope>NUCLEOTIDE SEQUENCE [LARGE SCALE GENOMIC DNA]</scope>
    <source>
        <strain evidence="1 2">SSL-25</strain>
    </source>
</reference>
<dbReference type="AlphaFoldDB" id="A0A5B8IMI7"/>
<sequence length="86" mass="9306">MTAVTIEIETERLFIVARPTEREANAALHQLAAVLRKSGLTGRYGVTVERLSGSLVPWAVYVVDRTPSEGAPDAWTRAVLTVALAD</sequence>
<proteinExistence type="predicted"/>
<gene>
    <name evidence="1" type="ORF">FQU76_28425</name>
</gene>
<name>A0A5B8IMI7_9ACTN</name>
<dbReference type="Proteomes" id="UP000320580">
    <property type="component" value="Chromosome"/>
</dbReference>
<dbReference type="KEGG" id="sqz:FQU76_28425"/>
<evidence type="ECO:0000313" key="1">
    <source>
        <dbReference type="EMBL" id="QDY79812.1"/>
    </source>
</evidence>
<evidence type="ECO:0000313" key="2">
    <source>
        <dbReference type="Proteomes" id="UP000320580"/>
    </source>
</evidence>
<keyword evidence="2" id="KW-1185">Reference proteome</keyword>
<protein>
    <submittedName>
        <fullName evidence="1">Uncharacterized protein</fullName>
    </submittedName>
</protein>
<organism evidence="1 2">
    <name type="scientific">Streptomyces qinzhouensis</name>
    <dbReference type="NCBI Taxonomy" id="2599401"/>
    <lineage>
        <taxon>Bacteria</taxon>
        <taxon>Bacillati</taxon>
        <taxon>Actinomycetota</taxon>
        <taxon>Actinomycetes</taxon>
        <taxon>Kitasatosporales</taxon>
        <taxon>Streptomycetaceae</taxon>
        <taxon>Streptomyces</taxon>
    </lineage>
</organism>